<dbReference type="SUPFAM" id="SSF54427">
    <property type="entry name" value="NTF2-like"/>
    <property type="match status" value="1"/>
</dbReference>
<keyword evidence="4 5" id="KW-0472">Membrane</keyword>
<dbReference type="Proteomes" id="UP000653156">
    <property type="component" value="Chromosome"/>
</dbReference>
<dbReference type="InterPro" id="IPR032710">
    <property type="entry name" value="NTF2-like_dom_sf"/>
</dbReference>
<dbReference type="GO" id="GO:0016020">
    <property type="term" value="C:membrane"/>
    <property type="evidence" value="ECO:0007669"/>
    <property type="project" value="UniProtKB-SubCell"/>
</dbReference>
<evidence type="ECO:0000256" key="2">
    <source>
        <dbReference type="ARBA" id="ARBA00022692"/>
    </source>
</evidence>
<dbReference type="GO" id="GO:0030255">
    <property type="term" value="P:protein secretion by the type IV secretion system"/>
    <property type="evidence" value="ECO:0007669"/>
    <property type="project" value="InterPro"/>
</dbReference>
<dbReference type="PIRSF" id="PIRSF003299">
    <property type="entry name" value="VirB8_PtlE"/>
    <property type="match status" value="1"/>
</dbReference>
<sequence>MSQQPPKPANAANNKKALAFIQAAKQFEQSEIDSVRRNNKIAWRITAVCLVLSGMAIGAVAALTPLKTTEPFMVRVDNNTGATDIVTTLKQSEKSYGEVIDKYWLAQYIRYREGYDWQTIQGSYDATMLLSAPPIQAEFARLYKDNPQAPHKILKDQFKVVAKVKAISFVGNMVQVRFDKQMIPVAGDLNKTFPAQPLIATMAFEYSNRPQNEKDRLVNPLGFQVVSYRVDPETAP</sequence>
<keyword evidence="2 5" id="KW-0812">Transmembrane</keyword>
<evidence type="ECO:0000256" key="4">
    <source>
        <dbReference type="ARBA" id="ARBA00023136"/>
    </source>
</evidence>
<gene>
    <name evidence="7" type="ORF">JQU52_05485</name>
</gene>
<comment type="subcellular location">
    <subcellularLocation>
        <location evidence="1">Membrane</location>
        <topology evidence="1">Single-pass membrane protein</topology>
    </subcellularLocation>
</comment>
<evidence type="ECO:0000256" key="5">
    <source>
        <dbReference type="SAM" id="Phobius"/>
    </source>
</evidence>
<dbReference type="KEGG" id="ptes:JQU52_05485"/>
<dbReference type="RefSeq" id="WP_230340125.1">
    <property type="nucleotide sequence ID" value="NZ_CP069798.1"/>
</dbReference>
<name>A0A892ZH37_9NEIS</name>
<reference evidence="7" key="1">
    <citation type="submission" date="2021-02" db="EMBL/GenBank/DDBJ databases">
        <title>Neisseriaceae sp. 26B isolated from the cloaca of a Common Toad-headed Turtle (Mesoclemmys nasuta).</title>
        <authorList>
            <person name="Spergser J."/>
            <person name="Busse H.-J."/>
        </authorList>
    </citation>
    <scope>NUCLEOTIDE SEQUENCE</scope>
    <source>
        <strain evidence="7">26B</strain>
    </source>
</reference>
<evidence type="ECO:0000313" key="8">
    <source>
        <dbReference type="Proteomes" id="UP000653156"/>
    </source>
</evidence>
<dbReference type="Gene3D" id="3.10.450.230">
    <property type="entry name" value="VirB8 protein"/>
    <property type="match status" value="1"/>
</dbReference>
<feature type="transmembrane region" description="Helical" evidence="5">
    <location>
        <begin position="41"/>
        <end position="63"/>
    </location>
</feature>
<evidence type="ECO:0000313" key="7">
    <source>
        <dbReference type="EMBL" id="QRQ82835.1"/>
    </source>
</evidence>
<protein>
    <submittedName>
        <fullName evidence="7">Type IV secretion system protein</fullName>
    </submittedName>
</protein>
<dbReference type="InterPro" id="IPR007430">
    <property type="entry name" value="VirB8"/>
</dbReference>
<dbReference type="AlphaFoldDB" id="A0A892ZH37"/>
<evidence type="ECO:0000256" key="3">
    <source>
        <dbReference type="ARBA" id="ARBA00022989"/>
    </source>
</evidence>
<keyword evidence="8" id="KW-1185">Reference proteome</keyword>
<proteinExistence type="predicted"/>
<accession>A0A892ZH37</accession>
<dbReference type="Pfam" id="PF04335">
    <property type="entry name" value="VirB8"/>
    <property type="match status" value="1"/>
</dbReference>
<feature type="domain" description="Bacterial virulence protein VirB8" evidence="6">
    <location>
        <begin position="24"/>
        <end position="233"/>
    </location>
</feature>
<dbReference type="InterPro" id="IPR026264">
    <property type="entry name" value="VirB8/PtlE"/>
</dbReference>
<keyword evidence="3 5" id="KW-1133">Transmembrane helix</keyword>
<evidence type="ECO:0000256" key="1">
    <source>
        <dbReference type="ARBA" id="ARBA00004167"/>
    </source>
</evidence>
<dbReference type="EMBL" id="CP069798">
    <property type="protein sequence ID" value="QRQ82835.1"/>
    <property type="molecule type" value="Genomic_DNA"/>
</dbReference>
<dbReference type="CDD" id="cd16424">
    <property type="entry name" value="VirB8"/>
    <property type="match status" value="1"/>
</dbReference>
<organism evidence="7 8">
    <name type="scientific">Paralysiella testudinis</name>
    <dbReference type="NCBI Taxonomy" id="2809020"/>
    <lineage>
        <taxon>Bacteria</taxon>
        <taxon>Pseudomonadati</taxon>
        <taxon>Pseudomonadota</taxon>
        <taxon>Betaproteobacteria</taxon>
        <taxon>Neisseriales</taxon>
        <taxon>Neisseriaceae</taxon>
        <taxon>Paralysiella</taxon>
    </lineage>
</organism>
<evidence type="ECO:0000259" key="6">
    <source>
        <dbReference type="Pfam" id="PF04335"/>
    </source>
</evidence>